<dbReference type="CDD" id="cd00821">
    <property type="entry name" value="PH"/>
    <property type="match status" value="1"/>
</dbReference>
<dbReference type="eggNOG" id="ENOG502QPPT">
    <property type="taxonomic scope" value="Eukaryota"/>
</dbReference>
<sequence length="2090" mass="241071">MNPIPISNSNSFLGFVPSMVIQHLHEKSIKKDKINLPEKQSLKSVVMFADISGFTNLTETLSKRGPEGAEIIAFAINRYMELMVKEIGRSGGDIFKFAGDAMIVVWPPPKHENQLQNTCRQAVQAALSIQSKLDNMNITDGVKLSVKIGFGVGDFSIIYVGGIFGRAEYLPAGDPLTQAFSAEHEAESGGVINCSQQIYDLIQNHFECKVKNADHKIYQVLKVKEKVMVKADAMMIKDKMRASDIEKIKSGVLQYVPRSLQAYIQYEQEQWSSELRVVTIMFMNIGIDLSDCADEEGLNKIQKVIQIIQKCVYMYEGSLNKFLMDDKGSTLIVVFGLPPITHQDDAVRAVLCSYAIKNQLRKQSCKCSIGIGTGLVFAGVVGTSGNRREYSVIGDSVNLSARIMQKACEQQDENFKILCSEATMKQAQNKISFKFKDSYKFKGKSVYLPIYYPLDLNDKQLSELDRENRFPSLRTHLFAFPMDPEEKKLKKKFFNFMHGKSRAEQLYEAKHQVQKFLEYCELTTGNQILKGCLIIQGDMGMGKSLFLRNLIYETQAHIDKSSKKIQYEYNERPRIIVSNLDPSNKFKKMNIMRSVLKEIISIIEQRVYEQSQLQQLFGEKKYNQIFKKDKDGDSKNRQVLDDRKYFKIANFIDKGIFQSDSIRIGDNSNKDYQKRIQDFKEICGLTEYNYVENFPPPFNTLKEKEFKERHKEEKKQLSKLALEIFSIYFCQTLQKGSRKDSTTSIGSQESNNDSQRRYREKIAPLVLCLEDLQYADPYSFKLLKDILKKFDRVFIIGAMRNASIEKPSFPTPFLPPQEVQNQNFIMQVKETLYDAEHRNMDNDSFNSDIDKQTDLCKIIEINGLPMDEIKQIIKEVYNLEKLSYIQKKVQQIETQGNNNQNIQNGNGHQEQHIVNQMQNNQYNKKLEQEIKLKEKITEYEKDNFSYLFFSKIKNELAYFPDHLFHNFLYLKTSGNPLTALHLIDNLLKQKLLIIKDFNFKPNTPEIEDELNNIYNYDELEPKTGYITPHLKKAILLEDLVTIDVPLCKYNVNTPIQDKLGCLDLLILKIASVIGDIFDLQTLIKVHPFGNVLKTDKLVEALNALTDQNILEVIDQNENNVIYRFCHSFVRETLYQRLIYTQRRQIHLIVAETFQNTLSLPYNEEEDIEKLKYQWLLGENSKDISIDNLPHKAKRSIIVKKIQSQLTASASSANTMIKEDYLYKKSDFSKYSWAERFVLMSTKDIRYYYNREDSKEKPEEYLGAIPLRFIYEVNMLDPKQYGRSDYPFIIKASNWYKKTKQCSKRDFFFTCKTQEQYEEWYIYLNIAKTKALQDEFHREYGKVNILKGGLDIDVTIKNLIEQKKSQISTKIDAAKRQRRNTYLSGSSPSNKKYKDKPKDIDNTEEQNQNQQKIQESLKQMLEIFIKRGMILFFSQLFAQSYHTQDGIRTFGETTKAFRTIPFEPIQLQHSNYRSQNSISHKASVDYEDSDGLSKGNSPISSINPAFAMINKNVILDDQGNKKRVTILVNSDNNSPSHRPKNEPRKSILMKSSGVSTIFGLNESQGYQSQTPSETNIPVNGSKNYNLEQDNTPSKIVLSKVACDNEENSSATIQNANNNMPGGISSTSKNHNYDNSENRSPSKPPLQQSKQPALPPQLKQQIQAISQRPQYVENSYEEENQQKYFQNGSQNSMKRPLLQSSSPPLKYNENELTQPKLLVNDKVEEFDGVGGLQFKNRQENQSPEQSPPSSYRRSVSPNNLPNNSRFNVNAKITNNVVDMKRSSTQSTLNPMLNAQTNNTNSFYNTNNQSYLLSMNSSPSINPQSNSMINQNSFNLYNDKSQNQNINDFSRNQFDDTIQSTYKQNHFNNSQIRHPSSLNQIGNQFISSKQSEQFYEEEQSRIRVLSGNQNIQSDFQKKMNNNNSSRISKISQQNDMVPISKINNIYGDKTYLAKALKVQNPIKGDLKLEEGSMYEVKISKNLNQEYVQIVANNKSGIFKKEIFKFINNPELNTYQFSASKYTPSQSMGYDYPQQRQVDNIPLTNSLNMDSQNLSSYQQMDYSKQIPLSNVTPISMYQRSFQRNIQKNNQSQYF</sequence>
<dbReference type="GO" id="GO:0035556">
    <property type="term" value="P:intracellular signal transduction"/>
    <property type="evidence" value="ECO:0007669"/>
    <property type="project" value="InterPro"/>
</dbReference>
<evidence type="ECO:0000313" key="5">
    <source>
        <dbReference type="Proteomes" id="UP000009168"/>
    </source>
</evidence>
<dbReference type="InterPro" id="IPR029787">
    <property type="entry name" value="Nucleotide_cyclase"/>
</dbReference>
<dbReference type="Pfam" id="PF00211">
    <property type="entry name" value="Guanylate_cyc"/>
    <property type="match status" value="2"/>
</dbReference>
<dbReference type="InterPro" id="IPR011993">
    <property type="entry name" value="PH-like_dom_sf"/>
</dbReference>
<evidence type="ECO:0000259" key="2">
    <source>
        <dbReference type="PROSITE" id="PS50003"/>
    </source>
</evidence>
<dbReference type="CDD" id="cd07302">
    <property type="entry name" value="CHD"/>
    <property type="match status" value="2"/>
</dbReference>
<dbReference type="EMBL" id="GG662652">
    <property type="protein sequence ID" value="EAR83243.2"/>
    <property type="molecule type" value="Genomic_DNA"/>
</dbReference>
<dbReference type="STRING" id="312017.Q22D82"/>
<feature type="compositionally biased region" description="Polar residues" evidence="1">
    <location>
        <begin position="1660"/>
        <end position="1671"/>
    </location>
</feature>
<dbReference type="Gene3D" id="2.30.29.30">
    <property type="entry name" value="Pleckstrin-homology domain (PH domain)/Phosphotyrosine-binding domain (PTB)"/>
    <property type="match status" value="1"/>
</dbReference>
<dbReference type="HOGENOM" id="CLU_232535_0_0_1"/>
<dbReference type="InParanoid" id="Q22D82"/>
<dbReference type="OrthoDB" id="194468at2759"/>
<feature type="region of interest" description="Disordered" evidence="1">
    <location>
        <begin position="1606"/>
        <end position="1706"/>
    </location>
</feature>
<accession>Q22D82</accession>
<dbReference type="PROSITE" id="PS50003">
    <property type="entry name" value="PH_DOMAIN"/>
    <property type="match status" value="1"/>
</dbReference>
<dbReference type="GO" id="GO:0009190">
    <property type="term" value="P:cyclic nucleotide biosynthetic process"/>
    <property type="evidence" value="ECO:0007669"/>
    <property type="project" value="InterPro"/>
</dbReference>
<dbReference type="SUPFAM" id="SSF55073">
    <property type="entry name" value="Nucleotide cyclase"/>
    <property type="match status" value="2"/>
</dbReference>
<dbReference type="SUPFAM" id="SSF52540">
    <property type="entry name" value="P-loop containing nucleoside triphosphate hydrolases"/>
    <property type="match status" value="1"/>
</dbReference>
<dbReference type="SUPFAM" id="SSF50729">
    <property type="entry name" value="PH domain-like"/>
    <property type="match status" value="1"/>
</dbReference>
<evidence type="ECO:0000313" key="4">
    <source>
        <dbReference type="EMBL" id="EAR83243.2"/>
    </source>
</evidence>
<feature type="region of interest" description="Disordered" evidence="1">
    <location>
        <begin position="1527"/>
        <end position="1547"/>
    </location>
</feature>
<evidence type="ECO:0000259" key="3">
    <source>
        <dbReference type="PROSITE" id="PS50125"/>
    </source>
</evidence>
<dbReference type="PANTHER" id="PTHR47455">
    <property type="entry name" value="ADENYLYL CYCLASE BETA"/>
    <property type="match status" value="1"/>
</dbReference>
<reference evidence="5" key="1">
    <citation type="journal article" date="2006" name="PLoS Biol.">
        <title>Macronuclear genome sequence of the ciliate Tetrahymena thermophila, a model eukaryote.</title>
        <authorList>
            <person name="Eisen J.A."/>
            <person name="Coyne R.S."/>
            <person name="Wu M."/>
            <person name="Wu D."/>
            <person name="Thiagarajan M."/>
            <person name="Wortman J.R."/>
            <person name="Badger J.H."/>
            <person name="Ren Q."/>
            <person name="Amedeo P."/>
            <person name="Jones K.M."/>
            <person name="Tallon L.J."/>
            <person name="Delcher A.L."/>
            <person name="Salzberg S.L."/>
            <person name="Silva J.C."/>
            <person name="Haas B.J."/>
            <person name="Majoros W.H."/>
            <person name="Farzad M."/>
            <person name="Carlton J.M."/>
            <person name="Smith R.K. Jr."/>
            <person name="Garg J."/>
            <person name="Pearlman R.E."/>
            <person name="Karrer K.M."/>
            <person name="Sun L."/>
            <person name="Manning G."/>
            <person name="Elde N.C."/>
            <person name="Turkewitz A.P."/>
            <person name="Asai D.J."/>
            <person name="Wilkes D.E."/>
            <person name="Wang Y."/>
            <person name="Cai H."/>
            <person name="Collins K."/>
            <person name="Stewart B.A."/>
            <person name="Lee S.R."/>
            <person name="Wilamowska K."/>
            <person name="Weinberg Z."/>
            <person name="Ruzzo W.L."/>
            <person name="Wloga D."/>
            <person name="Gaertig J."/>
            <person name="Frankel J."/>
            <person name="Tsao C.-C."/>
            <person name="Gorovsky M.A."/>
            <person name="Keeling P.J."/>
            <person name="Waller R.F."/>
            <person name="Patron N.J."/>
            <person name="Cherry J.M."/>
            <person name="Stover N.A."/>
            <person name="Krieger C.J."/>
            <person name="del Toro C."/>
            <person name="Ryder H.F."/>
            <person name="Williamson S.C."/>
            <person name="Barbeau R.A."/>
            <person name="Hamilton E.P."/>
            <person name="Orias E."/>
        </authorList>
    </citation>
    <scope>NUCLEOTIDE SEQUENCE [LARGE SCALE GENOMIC DNA]</scope>
    <source>
        <strain evidence="5">SB210</strain>
    </source>
</reference>
<proteinExistence type="predicted"/>
<dbReference type="PROSITE" id="PS50125">
    <property type="entry name" value="GUANYLATE_CYCLASE_2"/>
    <property type="match status" value="2"/>
</dbReference>
<dbReference type="GeneID" id="7839630"/>
<dbReference type="InterPro" id="IPR001054">
    <property type="entry name" value="A/G_cyclase"/>
</dbReference>
<feature type="domain" description="PH" evidence="2">
    <location>
        <begin position="1214"/>
        <end position="1328"/>
    </location>
</feature>
<dbReference type="PANTHER" id="PTHR47455:SF1">
    <property type="entry name" value="GUANYLATE CYCLASE DOMAIN-CONTAINING PROTEIN"/>
    <property type="match status" value="1"/>
</dbReference>
<gene>
    <name evidence="4" type="ORF">TTHERM_00998950</name>
</gene>
<evidence type="ECO:0000256" key="1">
    <source>
        <dbReference type="SAM" id="MobiDB-lite"/>
    </source>
</evidence>
<dbReference type="InterPro" id="IPR027417">
    <property type="entry name" value="P-loop_NTPase"/>
</dbReference>
<keyword evidence="5" id="KW-1185">Reference proteome</keyword>
<dbReference type="SMART" id="SM00044">
    <property type="entry name" value="CYCc"/>
    <property type="match status" value="1"/>
</dbReference>
<dbReference type="InterPro" id="IPR001849">
    <property type="entry name" value="PH_domain"/>
</dbReference>
<feature type="compositionally biased region" description="Low complexity" evidence="1">
    <location>
        <begin position="1737"/>
        <end position="1755"/>
    </location>
</feature>
<dbReference type="Gene3D" id="3.30.70.1230">
    <property type="entry name" value="Nucleotide cyclase"/>
    <property type="match status" value="2"/>
</dbReference>
<feature type="region of interest" description="Disordered" evidence="1">
    <location>
        <begin position="1377"/>
        <end position="1411"/>
    </location>
</feature>
<protein>
    <submittedName>
        <fullName evidence="4">PH domain protein</fullName>
    </submittedName>
</protein>
<feature type="compositionally biased region" description="Polar residues" evidence="1">
    <location>
        <begin position="1680"/>
        <end position="1701"/>
    </location>
</feature>
<feature type="compositionally biased region" description="Polar residues" evidence="1">
    <location>
        <begin position="1606"/>
        <end position="1628"/>
    </location>
</feature>
<dbReference type="RefSeq" id="XP_001030906.2">
    <property type="nucleotide sequence ID" value="XM_001030906.2"/>
</dbReference>
<feature type="domain" description="Guanylate cyclase" evidence="3">
    <location>
        <begin position="45"/>
        <end position="183"/>
    </location>
</feature>
<dbReference type="KEGG" id="tet:TTHERM_00998950"/>
<feature type="compositionally biased region" description="Polar residues" evidence="1">
    <location>
        <begin position="1379"/>
        <end position="1389"/>
    </location>
</feature>
<organism evidence="4 5">
    <name type="scientific">Tetrahymena thermophila (strain SB210)</name>
    <dbReference type="NCBI Taxonomy" id="312017"/>
    <lineage>
        <taxon>Eukaryota</taxon>
        <taxon>Sar</taxon>
        <taxon>Alveolata</taxon>
        <taxon>Ciliophora</taxon>
        <taxon>Intramacronucleata</taxon>
        <taxon>Oligohymenophorea</taxon>
        <taxon>Hymenostomatida</taxon>
        <taxon>Tetrahymenina</taxon>
        <taxon>Tetrahymenidae</taxon>
        <taxon>Tetrahymena</taxon>
    </lineage>
</organism>
<dbReference type="Proteomes" id="UP000009168">
    <property type="component" value="Unassembled WGS sequence"/>
</dbReference>
<feature type="domain" description="Guanylate cyclase" evidence="3">
    <location>
        <begin position="328"/>
        <end position="404"/>
    </location>
</feature>
<name>Q22D82_TETTS</name>
<feature type="compositionally biased region" description="Low complexity" evidence="1">
    <location>
        <begin position="1643"/>
        <end position="1659"/>
    </location>
</feature>
<dbReference type="Pfam" id="PF00169">
    <property type="entry name" value="PH"/>
    <property type="match status" value="1"/>
</dbReference>
<feature type="region of interest" description="Disordered" evidence="1">
    <location>
        <begin position="1730"/>
        <end position="1764"/>
    </location>
</feature>
<dbReference type="SMART" id="SM00233">
    <property type="entry name" value="PH"/>
    <property type="match status" value="1"/>
</dbReference>
<feature type="region of interest" description="Disordered" evidence="1">
    <location>
        <begin position="1563"/>
        <end position="1589"/>
    </location>
</feature>